<dbReference type="OrthoDB" id="128761at2759"/>
<accession>W2LWE3</accession>
<feature type="non-terminal residue" evidence="2">
    <location>
        <position position="1"/>
    </location>
</feature>
<evidence type="ECO:0000256" key="1">
    <source>
        <dbReference type="SAM" id="MobiDB-lite"/>
    </source>
</evidence>
<feature type="compositionally biased region" description="Basic and acidic residues" evidence="1">
    <location>
        <begin position="42"/>
        <end position="59"/>
    </location>
</feature>
<gene>
    <name evidence="2" type="ORF">L917_01660</name>
</gene>
<feature type="region of interest" description="Disordered" evidence="1">
    <location>
        <begin position="24"/>
        <end position="79"/>
    </location>
</feature>
<name>W2LWE3_PHYNI</name>
<organism evidence="2">
    <name type="scientific">Phytophthora nicotianae</name>
    <name type="common">Potato buckeye rot agent</name>
    <name type="synonym">Phytophthora parasitica</name>
    <dbReference type="NCBI Taxonomy" id="4792"/>
    <lineage>
        <taxon>Eukaryota</taxon>
        <taxon>Sar</taxon>
        <taxon>Stramenopiles</taxon>
        <taxon>Oomycota</taxon>
        <taxon>Peronosporomycetes</taxon>
        <taxon>Peronosporales</taxon>
        <taxon>Peronosporaceae</taxon>
        <taxon>Phytophthora</taxon>
    </lineage>
</organism>
<protein>
    <submittedName>
        <fullName evidence="2">Uncharacterized protein</fullName>
    </submittedName>
</protein>
<evidence type="ECO:0000313" key="2">
    <source>
        <dbReference type="EMBL" id="ETM01788.1"/>
    </source>
</evidence>
<sequence>PKTTSLPSGESSLFKKMAIGTMTNVKHNLKEDPPGLGAPVRGRPDTHLPAADHQDDKSEAQTSGHAAESVKDKAGKHQSHGSCKSCGSLADKCSCENCQCQVCASKTGAAKEIEPPIKSATSATVVCGGSCIAAAQRATAGECPGCECPAGKCKCSKCHDKKDDGGSCTACDCPSGGKCPCTTCKCPVCKSTWAVKM</sequence>
<dbReference type="EMBL" id="KI677605">
    <property type="protein sequence ID" value="ETM01788.1"/>
    <property type="molecule type" value="Genomic_DNA"/>
</dbReference>
<dbReference type="AlphaFoldDB" id="W2LWE3"/>
<dbReference type="VEuPathDB" id="FungiDB:PPTG_06907"/>
<proteinExistence type="predicted"/>
<dbReference type="Proteomes" id="UP000054423">
    <property type="component" value="Unassembled WGS sequence"/>
</dbReference>
<reference evidence="2" key="1">
    <citation type="submission" date="2013-11" db="EMBL/GenBank/DDBJ databases">
        <title>The Genome Sequence of Phytophthora parasitica CHvinca01.</title>
        <authorList>
            <consortium name="The Broad Institute Genomics Platform"/>
            <person name="Russ C."/>
            <person name="Tyler B."/>
            <person name="Panabieres F."/>
            <person name="Shan W."/>
            <person name="Tripathy S."/>
            <person name="Grunwald N."/>
            <person name="Machado M."/>
            <person name="Johnson C.S."/>
            <person name="Arredondo F."/>
            <person name="Hong C."/>
            <person name="Coffey M."/>
            <person name="Young S.K."/>
            <person name="Zeng Q."/>
            <person name="Gargeya S."/>
            <person name="Fitzgerald M."/>
            <person name="Abouelleil A."/>
            <person name="Alvarado L."/>
            <person name="Chapman S.B."/>
            <person name="Gainer-Dewar J."/>
            <person name="Goldberg J."/>
            <person name="Griggs A."/>
            <person name="Gujja S."/>
            <person name="Hansen M."/>
            <person name="Howarth C."/>
            <person name="Imamovic A."/>
            <person name="Ireland A."/>
            <person name="Larimer J."/>
            <person name="McCowan C."/>
            <person name="Murphy C."/>
            <person name="Pearson M."/>
            <person name="Poon T.W."/>
            <person name="Priest M."/>
            <person name="Roberts A."/>
            <person name="Saif S."/>
            <person name="Shea T."/>
            <person name="Sykes S."/>
            <person name="Wortman J."/>
            <person name="Nusbaum C."/>
            <person name="Birren B."/>
        </authorList>
    </citation>
    <scope>NUCLEOTIDE SEQUENCE [LARGE SCALE GENOMIC DNA]</scope>
    <source>
        <strain evidence="2">CHvinca01</strain>
    </source>
</reference>